<reference evidence="2 3" key="1">
    <citation type="submission" date="2019-04" db="EMBL/GenBank/DDBJ databases">
        <authorList>
            <person name="Feng G."/>
            <person name="Zhang J."/>
            <person name="Zhu H."/>
        </authorList>
    </citation>
    <scope>NUCLEOTIDE SEQUENCE [LARGE SCALE GENOMIC DNA]</scope>
    <source>
        <strain evidence="2 3">9PBR-1</strain>
    </source>
</reference>
<dbReference type="OrthoDB" id="9955540at2"/>
<dbReference type="Proteomes" id="UP000298471">
    <property type="component" value="Unassembled WGS sequence"/>
</dbReference>
<accession>A0A4Z0QAJ4</accession>
<dbReference type="EMBL" id="SRMB01000003">
    <property type="protein sequence ID" value="TGE26399.1"/>
    <property type="molecule type" value="Genomic_DNA"/>
</dbReference>
<protein>
    <submittedName>
        <fullName evidence="2">Uncharacterized protein</fullName>
    </submittedName>
</protein>
<keyword evidence="1" id="KW-1133">Transmembrane helix</keyword>
<evidence type="ECO:0000313" key="2">
    <source>
        <dbReference type="EMBL" id="TGE26399.1"/>
    </source>
</evidence>
<keyword evidence="1" id="KW-0472">Membrane</keyword>
<dbReference type="AlphaFoldDB" id="A0A4Z0QAJ4"/>
<feature type="transmembrane region" description="Helical" evidence="1">
    <location>
        <begin position="76"/>
        <end position="98"/>
    </location>
</feature>
<dbReference type="RefSeq" id="WP_135396308.1">
    <property type="nucleotide sequence ID" value="NZ_SRMB01000003.1"/>
</dbReference>
<organism evidence="2 3">
    <name type="scientific">Hymenobacter metallicola</name>
    <dbReference type="NCBI Taxonomy" id="2563114"/>
    <lineage>
        <taxon>Bacteria</taxon>
        <taxon>Pseudomonadati</taxon>
        <taxon>Bacteroidota</taxon>
        <taxon>Cytophagia</taxon>
        <taxon>Cytophagales</taxon>
        <taxon>Hymenobacteraceae</taxon>
        <taxon>Hymenobacter</taxon>
    </lineage>
</organism>
<keyword evidence="3" id="KW-1185">Reference proteome</keyword>
<feature type="transmembrane region" description="Helical" evidence="1">
    <location>
        <begin position="113"/>
        <end position="131"/>
    </location>
</feature>
<keyword evidence="1" id="KW-0812">Transmembrane</keyword>
<feature type="transmembrane region" description="Helical" evidence="1">
    <location>
        <begin position="12"/>
        <end position="34"/>
    </location>
</feature>
<gene>
    <name evidence="2" type="ORF">E5K02_16515</name>
</gene>
<proteinExistence type="predicted"/>
<sequence>MGLQTRVTGGFLLLALLVVGCLFMGPGFGIAVAWLLVGLLWVLVMVGIGAFWLSVPFLLYHVLLEIPFLRSASNRVALRWWVFSAYTAMALVVAYLVATKHTWLYTYALVMEYHIRLWLPLLVVALVPAWAGRRRWQKQHPPA</sequence>
<comment type="caution">
    <text evidence="2">The sequence shown here is derived from an EMBL/GenBank/DDBJ whole genome shotgun (WGS) entry which is preliminary data.</text>
</comment>
<dbReference type="PROSITE" id="PS51257">
    <property type="entry name" value="PROKAR_LIPOPROTEIN"/>
    <property type="match status" value="1"/>
</dbReference>
<evidence type="ECO:0000256" key="1">
    <source>
        <dbReference type="SAM" id="Phobius"/>
    </source>
</evidence>
<evidence type="ECO:0000313" key="3">
    <source>
        <dbReference type="Proteomes" id="UP000298471"/>
    </source>
</evidence>
<name>A0A4Z0QAJ4_9BACT</name>
<feature type="transmembrane region" description="Helical" evidence="1">
    <location>
        <begin position="40"/>
        <end position="64"/>
    </location>
</feature>